<feature type="coiled-coil region" evidence="1">
    <location>
        <begin position="248"/>
        <end position="275"/>
    </location>
</feature>
<feature type="region of interest" description="Disordered" evidence="2">
    <location>
        <begin position="1"/>
        <end position="70"/>
    </location>
</feature>
<protein>
    <submittedName>
        <fullName evidence="3">Uncharacterized protein</fullName>
    </submittedName>
</protein>
<evidence type="ECO:0000256" key="2">
    <source>
        <dbReference type="SAM" id="MobiDB-lite"/>
    </source>
</evidence>
<dbReference type="InParanoid" id="A9V7R7"/>
<dbReference type="Proteomes" id="UP000001357">
    <property type="component" value="Unassembled WGS sequence"/>
</dbReference>
<proteinExistence type="predicted"/>
<dbReference type="AlphaFoldDB" id="A9V7R7"/>
<reference evidence="3 4" key="1">
    <citation type="journal article" date="2008" name="Nature">
        <title>The genome of the choanoflagellate Monosiga brevicollis and the origin of metazoans.</title>
        <authorList>
            <consortium name="JGI Sequencing"/>
            <person name="King N."/>
            <person name="Westbrook M.J."/>
            <person name="Young S.L."/>
            <person name="Kuo A."/>
            <person name="Abedin M."/>
            <person name="Chapman J."/>
            <person name="Fairclough S."/>
            <person name="Hellsten U."/>
            <person name="Isogai Y."/>
            <person name="Letunic I."/>
            <person name="Marr M."/>
            <person name="Pincus D."/>
            <person name="Putnam N."/>
            <person name="Rokas A."/>
            <person name="Wright K.J."/>
            <person name="Zuzow R."/>
            <person name="Dirks W."/>
            <person name="Good M."/>
            <person name="Goodstein D."/>
            <person name="Lemons D."/>
            <person name="Li W."/>
            <person name="Lyons J.B."/>
            <person name="Morris A."/>
            <person name="Nichols S."/>
            <person name="Richter D.J."/>
            <person name="Salamov A."/>
            <person name="Bork P."/>
            <person name="Lim W.A."/>
            <person name="Manning G."/>
            <person name="Miller W.T."/>
            <person name="McGinnis W."/>
            <person name="Shapiro H."/>
            <person name="Tjian R."/>
            <person name="Grigoriev I.V."/>
            <person name="Rokhsar D."/>
        </authorList>
    </citation>
    <scope>NUCLEOTIDE SEQUENCE [LARGE SCALE GENOMIC DNA]</scope>
    <source>
        <strain evidence="4">MX1 / ATCC 50154</strain>
    </source>
</reference>
<evidence type="ECO:0000313" key="3">
    <source>
        <dbReference type="EMBL" id="EDQ86354.1"/>
    </source>
</evidence>
<accession>A9V7R7</accession>
<keyword evidence="1" id="KW-0175">Coiled coil</keyword>
<name>A9V7R7_MONBE</name>
<evidence type="ECO:0000256" key="1">
    <source>
        <dbReference type="SAM" id="Coils"/>
    </source>
</evidence>
<evidence type="ECO:0000313" key="4">
    <source>
        <dbReference type="Proteomes" id="UP000001357"/>
    </source>
</evidence>
<gene>
    <name evidence="3" type="ORF">MONBRDRAFT_28296</name>
</gene>
<feature type="coiled-coil region" evidence="1">
    <location>
        <begin position="77"/>
        <end position="111"/>
    </location>
</feature>
<dbReference type="GeneID" id="5894072"/>
<keyword evidence="4" id="KW-1185">Reference proteome</keyword>
<feature type="compositionally biased region" description="Low complexity" evidence="2">
    <location>
        <begin position="33"/>
        <end position="49"/>
    </location>
</feature>
<dbReference type="KEGG" id="mbr:MONBRDRAFT_28296"/>
<sequence>MLEVVEEGTDAQSQEDAADLAAARTQVIHEVPSPDLDASQSSLLSAGADRSVAEEQRATSPAVLPDPPESLSGSEYLRLLQDRLQLALDRNEALEKEVDHLQAARQKQAVELQSLLLATMQRQAVQHRAPAAATPNSSSTDLENPERPDQALEDTVTLPLSSLSSALTAASGLERWVSALSTAAEALPICVLDNVAQEGELHRCAMQQAEYIRTLDSRYPEDMSKMTSQEHNQMTGYRAELAEAAQAKDDAHGRLQQHLNNIEKAAAQLQELSTAIHSGLLAQVNAAASTDSVPESQ</sequence>
<organism evidence="3 4">
    <name type="scientific">Monosiga brevicollis</name>
    <name type="common">Choanoflagellate</name>
    <dbReference type="NCBI Taxonomy" id="81824"/>
    <lineage>
        <taxon>Eukaryota</taxon>
        <taxon>Choanoflagellata</taxon>
        <taxon>Craspedida</taxon>
        <taxon>Salpingoecidae</taxon>
        <taxon>Monosiga</taxon>
    </lineage>
</organism>
<dbReference type="EMBL" id="CH991566">
    <property type="protein sequence ID" value="EDQ86354.1"/>
    <property type="molecule type" value="Genomic_DNA"/>
</dbReference>
<feature type="region of interest" description="Disordered" evidence="2">
    <location>
        <begin position="126"/>
        <end position="152"/>
    </location>
</feature>
<feature type="compositionally biased region" description="Low complexity" evidence="2">
    <location>
        <begin position="129"/>
        <end position="140"/>
    </location>
</feature>
<dbReference type="RefSeq" id="XP_001748744.1">
    <property type="nucleotide sequence ID" value="XM_001748692.1"/>
</dbReference>